<feature type="compositionally biased region" description="Basic and acidic residues" evidence="1">
    <location>
        <begin position="206"/>
        <end position="217"/>
    </location>
</feature>
<proteinExistence type="predicted"/>
<dbReference type="EMBL" id="JAVFWL010000002">
    <property type="protein sequence ID" value="KAK6736934.1"/>
    <property type="molecule type" value="Genomic_DNA"/>
</dbReference>
<evidence type="ECO:0000313" key="3">
    <source>
        <dbReference type="EMBL" id="KAK6736934.1"/>
    </source>
</evidence>
<gene>
    <name evidence="3" type="primary">Necator_chrII.g7351</name>
    <name evidence="3" type="ORF">RB195_019558</name>
</gene>
<dbReference type="Proteomes" id="UP001303046">
    <property type="component" value="Unassembled WGS sequence"/>
</dbReference>
<feature type="transmembrane region" description="Helical" evidence="2">
    <location>
        <begin position="145"/>
        <end position="166"/>
    </location>
</feature>
<name>A0ABR1CFL4_NECAM</name>
<accession>A0ABR1CFL4</accession>
<keyword evidence="2" id="KW-0472">Membrane</keyword>
<protein>
    <recommendedName>
        <fullName evidence="5">RING-CH-type domain-containing protein</fullName>
    </recommendedName>
</protein>
<evidence type="ECO:0000256" key="1">
    <source>
        <dbReference type="SAM" id="MobiDB-lite"/>
    </source>
</evidence>
<keyword evidence="4" id="KW-1185">Reference proteome</keyword>
<evidence type="ECO:0008006" key="5">
    <source>
        <dbReference type="Google" id="ProtNLM"/>
    </source>
</evidence>
<feature type="transmembrane region" description="Helical" evidence="2">
    <location>
        <begin position="112"/>
        <end position="133"/>
    </location>
</feature>
<reference evidence="3 4" key="1">
    <citation type="submission" date="2023-08" db="EMBL/GenBank/DDBJ databases">
        <title>A Necator americanus chromosomal reference genome.</title>
        <authorList>
            <person name="Ilik V."/>
            <person name="Petrzelkova K.J."/>
            <person name="Pardy F."/>
            <person name="Fuh T."/>
            <person name="Niatou-Singa F.S."/>
            <person name="Gouil Q."/>
            <person name="Baker L."/>
            <person name="Ritchie M.E."/>
            <person name="Jex A.R."/>
            <person name="Gazzola D."/>
            <person name="Li H."/>
            <person name="Toshio Fujiwara R."/>
            <person name="Zhan B."/>
            <person name="Aroian R.V."/>
            <person name="Pafco B."/>
            <person name="Schwarz E.M."/>
        </authorList>
    </citation>
    <scope>NUCLEOTIDE SEQUENCE [LARGE SCALE GENOMIC DNA]</scope>
    <source>
        <strain evidence="3 4">Aroian</strain>
        <tissue evidence="3">Whole animal</tissue>
    </source>
</reference>
<evidence type="ECO:0000256" key="2">
    <source>
        <dbReference type="SAM" id="Phobius"/>
    </source>
</evidence>
<keyword evidence="2" id="KW-1133">Transmembrane helix</keyword>
<organism evidence="3 4">
    <name type="scientific">Necator americanus</name>
    <name type="common">Human hookworm</name>
    <dbReference type="NCBI Taxonomy" id="51031"/>
    <lineage>
        <taxon>Eukaryota</taxon>
        <taxon>Metazoa</taxon>
        <taxon>Ecdysozoa</taxon>
        <taxon>Nematoda</taxon>
        <taxon>Chromadorea</taxon>
        <taxon>Rhabditida</taxon>
        <taxon>Rhabditina</taxon>
        <taxon>Rhabditomorpha</taxon>
        <taxon>Strongyloidea</taxon>
        <taxon>Ancylostomatidae</taxon>
        <taxon>Bunostominae</taxon>
        <taxon>Necator</taxon>
    </lineage>
</organism>
<sequence>MQQEEYPQKNALTETIMSEVPLLQIERSSMKVDTDKLTQVCSICGLTSTKSRSGLRLDAKMIRPCFCDTNCHHGCLVDRIQLSRLCEVCGASYRYQEYGSLRDFFMRYWCQYSCSFVVLLILFGLAALSITQALKDPVPSSLSKLSVLIIGVVLFGVCLALLWMCVKYTVMRRIPRFQARYGQITVFDYEPSLRNTTQIRRNSAGESKRLVQERDGDISTGKCLPGSELPETVTVKKKDSE</sequence>
<feature type="region of interest" description="Disordered" evidence="1">
    <location>
        <begin position="203"/>
        <end position="227"/>
    </location>
</feature>
<comment type="caution">
    <text evidence="3">The sequence shown here is derived from an EMBL/GenBank/DDBJ whole genome shotgun (WGS) entry which is preliminary data.</text>
</comment>
<evidence type="ECO:0000313" key="4">
    <source>
        <dbReference type="Proteomes" id="UP001303046"/>
    </source>
</evidence>
<keyword evidence="2" id="KW-0812">Transmembrane</keyword>